<dbReference type="GO" id="GO:0046872">
    <property type="term" value="F:metal ion binding"/>
    <property type="evidence" value="ECO:0007669"/>
    <property type="project" value="UniProtKB-KW"/>
</dbReference>
<evidence type="ECO:0000256" key="6">
    <source>
        <dbReference type="ARBA" id="ARBA00022837"/>
    </source>
</evidence>
<evidence type="ECO:0000256" key="5">
    <source>
        <dbReference type="ARBA" id="ARBA00022801"/>
    </source>
</evidence>
<proteinExistence type="inferred from homology"/>
<name>A0A2S5KHT1_9PROT</name>
<keyword evidence="4" id="KW-0732">Signal</keyword>
<dbReference type="EMBL" id="PRLP01000167">
    <property type="protein sequence ID" value="PPC74195.1"/>
    <property type="molecule type" value="Genomic_DNA"/>
</dbReference>
<dbReference type="AlphaFoldDB" id="A0A2S5KHT1"/>
<evidence type="ECO:0000256" key="4">
    <source>
        <dbReference type="ARBA" id="ARBA00022729"/>
    </source>
</evidence>
<evidence type="ECO:0000256" key="7">
    <source>
        <dbReference type="ARBA" id="ARBA00023157"/>
    </source>
</evidence>
<comment type="caution">
    <text evidence="8">The sequence shown here is derived from an EMBL/GenBank/DDBJ whole genome shotgun (WGS) entry which is preliminary data.</text>
</comment>
<evidence type="ECO:0000313" key="9">
    <source>
        <dbReference type="Proteomes" id="UP000238196"/>
    </source>
</evidence>
<comment type="similarity">
    <text evidence="1">Belongs to the tannase family.</text>
</comment>
<keyword evidence="6" id="KW-0106">Calcium</keyword>
<evidence type="ECO:0000256" key="2">
    <source>
        <dbReference type="ARBA" id="ARBA00022487"/>
    </source>
</evidence>
<organism evidence="8 9">
    <name type="scientific">Proteobacteria bacterium 228</name>
    <dbReference type="NCBI Taxonomy" id="2083153"/>
    <lineage>
        <taxon>Bacteria</taxon>
        <taxon>Pseudomonadati</taxon>
        <taxon>Pseudomonadota</taxon>
    </lineage>
</organism>
<dbReference type="GO" id="GO:0052689">
    <property type="term" value="F:carboxylic ester hydrolase activity"/>
    <property type="evidence" value="ECO:0007669"/>
    <property type="project" value="UniProtKB-KW"/>
</dbReference>
<dbReference type="PANTHER" id="PTHR33938:SF15">
    <property type="entry name" value="FERULOYL ESTERASE B-RELATED"/>
    <property type="match status" value="1"/>
</dbReference>
<keyword evidence="7" id="KW-1015">Disulfide bond</keyword>
<evidence type="ECO:0000256" key="3">
    <source>
        <dbReference type="ARBA" id="ARBA00022723"/>
    </source>
</evidence>
<dbReference type="OrthoDB" id="7062032at2"/>
<protein>
    <submittedName>
        <fullName evidence="8">Tannase/feruloyl esterase family alpha/beta hydrolase</fullName>
    </submittedName>
</protein>
<evidence type="ECO:0000313" key="8">
    <source>
        <dbReference type="EMBL" id="PPC74195.1"/>
    </source>
</evidence>
<accession>A0A2S5KHT1</accession>
<dbReference type="Pfam" id="PF07519">
    <property type="entry name" value="Tannase"/>
    <property type="match status" value="1"/>
</dbReference>
<dbReference type="Gene3D" id="3.40.50.1820">
    <property type="entry name" value="alpha/beta hydrolase"/>
    <property type="match status" value="2"/>
</dbReference>
<sequence>MSCEALRSFPYAGMKLTSIELIAAGSLSVPGIAEAMPEHCLVRGELNERVSPVDGKRYAIGFEMRLPSHWNGRFFYQANGGLDGRLVPAYGGQLGGGPDSNGLLKGFAVISSDAGHAMENGGKGVGAALFGLDPQARRDYGYNAVAQLTPMARQLITGFYGYRPARSYLLGASNGGRHAMVAAARDTGQYDGIVAGDPGFNLPQAAVAQVWGAQQFARVASLDAAGKPDLETSFTPAQLKWVAQAVLQRCDGLDGLKDGLIFDMAACQRHFDIQRDVASCQSGQTEHCLDEGRKRVLQRLFSGPHLGEQQLYSAMPWDSGIDGQDWRDWKLKYSVGPRDAIALGFVFMTPPVSPAVVNGEGTSLLDYALNFSLEQDAPRIYASNGTYTEAAMTFMPPPQAAHMDHFIQRGGKLIVFHGNSDPVFSALDTVHWYQALSRNHGKATADSVRLFLIPGMNHTRYGPATDQFDMLDAIVAWVEQGKAPQRVIASARGQGSLSPNAEIPADWSAQRSRPLCPYPQLARYDGKGDPEQAASFLCQ</sequence>
<dbReference type="InterPro" id="IPR011118">
    <property type="entry name" value="Tannase/feruloyl_esterase"/>
</dbReference>
<reference evidence="8 9" key="1">
    <citation type="submission" date="2018-02" db="EMBL/GenBank/DDBJ databases">
        <title>novel marine gammaproteobacteria from coastal saline agro ecosystem.</title>
        <authorList>
            <person name="Krishnan R."/>
            <person name="Ramesh Kumar N."/>
        </authorList>
    </citation>
    <scope>NUCLEOTIDE SEQUENCE [LARGE SCALE GENOMIC DNA]</scope>
    <source>
        <strain evidence="8 9">228</strain>
    </source>
</reference>
<dbReference type="InterPro" id="IPR029058">
    <property type="entry name" value="AB_hydrolase_fold"/>
</dbReference>
<keyword evidence="2" id="KW-0719">Serine esterase</keyword>
<dbReference type="PANTHER" id="PTHR33938">
    <property type="entry name" value="FERULOYL ESTERASE B-RELATED"/>
    <property type="match status" value="1"/>
</dbReference>
<evidence type="ECO:0000256" key="1">
    <source>
        <dbReference type="ARBA" id="ARBA00006249"/>
    </source>
</evidence>
<keyword evidence="5 8" id="KW-0378">Hydrolase</keyword>
<keyword evidence="3" id="KW-0479">Metal-binding</keyword>
<dbReference type="SUPFAM" id="SSF53474">
    <property type="entry name" value="alpha/beta-Hydrolases"/>
    <property type="match status" value="1"/>
</dbReference>
<gene>
    <name evidence="8" type="ORF">C4K68_27085</name>
</gene>
<dbReference type="Proteomes" id="UP000238196">
    <property type="component" value="Unassembled WGS sequence"/>
</dbReference>